<evidence type="ECO:0000313" key="4">
    <source>
        <dbReference type="EMBL" id="CAD7077166.1"/>
    </source>
</evidence>
<dbReference type="Proteomes" id="UP000594454">
    <property type="component" value="Chromosome 1"/>
</dbReference>
<name>A0A7R8UAI5_HERIL</name>
<evidence type="ECO:0000313" key="5">
    <source>
        <dbReference type="Proteomes" id="UP000594454"/>
    </source>
</evidence>
<reference evidence="4 5" key="1">
    <citation type="submission" date="2020-11" db="EMBL/GenBank/DDBJ databases">
        <authorList>
            <person name="Wallbank WR R."/>
            <person name="Pardo Diaz C."/>
            <person name="Kozak K."/>
            <person name="Martin S."/>
            <person name="Jiggins C."/>
            <person name="Moest M."/>
            <person name="Warren A I."/>
            <person name="Generalovic N T."/>
            <person name="Byers J.R.P. K."/>
            <person name="Montejo-Kovacevich G."/>
            <person name="Yen C E."/>
        </authorList>
    </citation>
    <scope>NUCLEOTIDE SEQUENCE [LARGE SCALE GENOMIC DNA]</scope>
</reference>
<evidence type="ECO:0000256" key="3">
    <source>
        <dbReference type="SAM" id="Phobius"/>
    </source>
</evidence>
<keyword evidence="3" id="KW-0472">Membrane</keyword>
<keyword evidence="3" id="KW-0812">Transmembrane</keyword>
<dbReference type="AlphaFoldDB" id="A0A7R8UAI5"/>
<feature type="transmembrane region" description="Helical" evidence="3">
    <location>
        <begin position="52"/>
        <end position="69"/>
    </location>
</feature>
<organism evidence="4 5">
    <name type="scientific">Hermetia illucens</name>
    <name type="common">Black soldier fly</name>
    <dbReference type="NCBI Taxonomy" id="343691"/>
    <lineage>
        <taxon>Eukaryota</taxon>
        <taxon>Metazoa</taxon>
        <taxon>Ecdysozoa</taxon>
        <taxon>Arthropoda</taxon>
        <taxon>Hexapoda</taxon>
        <taxon>Insecta</taxon>
        <taxon>Pterygota</taxon>
        <taxon>Neoptera</taxon>
        <taxon>Endopterygota</taxon>
        <taxon>Diptera</taxon>
        <taxon>Brachycera</taxon>
        <taxon>Stratiomyomorpha</taxon>
        <taxon>Stratiomyidae</taxon>
        <taxon>Hermetiinae</taxon>
        <taxon>Hermetia</taxon>
    </lineage>
</organism>
<evidence type="ECO:0000256" key="1">
    <source>
        <dbReference type="ARBA" id="ARBA00017902"/>
    </source>
</evidence>
<keyword evidence="5" id="KW-1185">Reference proteome</keyword>
<dbReference type="Pfam" id="PF11027">
    <property type="entry name" value="DUF2615"/>
    <property type="match status" value="1"/>
</dbReference>
<proteinExistence type="predicted"/>
<dbReference type="PANTHER" id="PTHR31019">
    <property type="entry name" value="SMALL INTEGRAL MEMBRANE PROTEIN 14"/>
    <property type="match status" value="1"/>
</dbReference>
<gene>
    <name evidence="4" type="ORF">HERILL_LOCUS537</name>
</gene>
<dbReference type="FunCoup" id="A0A7R8UAI5">
    <property type="interactions" value="841"/>
</dbReference>
<dbReference type="OrthoDB" id="10054061at2759"/>
<sequence length="103" mass="11482">MPEEFDGCECVWSHELAMRRLLSLIRQGQAHCTDSECTDVVLPRPNNDAGENFTFMSMFFLIAVILYFIRPSAFMRPQNGTEKPQQPPPGGEGPNNGAPPTIN</sequence>
<feature type="region of interest" description="Disordered" evidence="2">
    <location>
        <begin position="76"/>
        <end position="103"/>
    </location>
</feature>
<evidence type="ECO:0000256" key="2">
    <source>
        <dbReference type="SAM" id="MobiDB-lite"/>
    </source>
</evidence>
<dbReference type="InterPro" id="IPR020309">
    <property type="entry name" value="Smim-14"/>
</dbReference>
<dbReference type="PANTHER" id="PTHR31019:SF1">
    <property type="entry name" value="SMALL INTEGRAL MEMBRANE PROTEIN 14"/>
    <property type="match status" value="1"/>
</dbReference>
<keyword evidence="3" id="KW-1133">Transmembrane helix</keyword>
<dbReference type="GO" id="GO:0005783">
    <property type="term" value="C:endoplasmic reticulum"/>
    <property type="evidence" value="ECO:0007669"/>
    <property type="project" value="TreeGrafter"/>
</dbReference>
<dbReference type="InParanoid" id="A0A7R8UAI5"/>
<dbReference type="EMBL" id="LR899009">
    <property type="protein sequence ID" value="CAD7077166.1"/>
    <property type="molecule type" value="Genomic_DNA"/>
</dbReference>
<protein>
    <recommendedName>
        <fullName evidence="1">Small integral membrane protein 14</fullName>
    </recommendedName>
</protein>
<accession>A0A7R8UAI5</accession>
<dbReference type="OMA" id="ACTDTEC"/>